<sequence>MDEATNHIALLHHRAKTSGNTVLFKLPVLRASGPPQEWNDVSVSEFSANVDKVASFLTTELKARDVPPRSVVCLLYSGSRHQDLVYTIALARASYIPQMCPDVLTHPGVIFALMEKAGSRIILYDPALEHLTTDCPFPKMALLNPIETCSVSALPTIEDLASDLCFVYLTSGSTSGSPKLVPMTHDFVSVYYKRFRGIWLGGRGFDTQNVFLSRGSICSPASMTHYLGCLYTGSCIVEPSKMRFSTEELSSMVNVCGLNRMTTFGTWLAPHIQAAKKDPAALKLLQEMRTVSYDGVPISIADDDWCFQNGIPLMDVYATTECSALMVSVPGKPARFMHPVSGISCRFDPTTGDNPELLKFILLADSPQIPHPHLLSTDGNFYTGDLFEKQLDGSYLFRGRADDWIKSEDSSLIDTKAIEEKVYDVCSDLVKGCVVVGHLRPSPALFIESTISEDSLKVLVLGRLEDFNARQYTHEQITDKRLIFIVDEGVLPRTVCELFTPSTDFHSTLEER</sequence>
<dbReference type="InterPro" id="IPR000873">
    <property type="entry name" value="AMP-dep_synth/lig_dom"/>
</dbReference>
<protein>
    <recommendedName>
        <fullName evidence="2">AMP-dependent synthetase/ligase domain-containing protein</fullName>
    </recommendedName>
</protein>
<dbReference type="GO" id="GO:0031956">
    <property type="term" value="F:medium-chain fatty acid-CoA ligase activity"/>
    <property type="evidence" value="ECO:0007669"/>
    <property type="project" value="TreeGrafter"/>
</dbReference>
<accession>A0A0C2S8R7</accession>
<dbReference type="Proteomes" id="UP000054549">
    <property type="component" value="Unassembled WGS sequence"/>
</dbReference>
<dbReference type="Pfam" id="PF23562">
    <property type="entry name" value="AMP-binding_C_3"/>
    <property type="match status" value="1"/>
</dbReference>
<evidence type="ECO:0000313" key="4">
    <source>
        <dbReference type="Proteomes" id="UP000054549"/>
    </source>
</evidence>
<comment type="similarity">
    <text evidence="1">Belongs to the ATP-dependent AMP-binding enzyme family.</text>
</comment>
<dbReference type="GO" id="GO:0006631">
    <property type="term" value="P:fatty acid metabolic process"/>
    <property type="evidence" value="ECO:0007669"/>
    <property type="project" value="TreeGrafter"/>
</dbReference>
<reference evidence="3 4" key="1">
    <citation type="submission" date="2014-04" db="EMBL/GenBank/DDBJ databases">
        <title>Evolutionary Origins and Diversification of the Mycorrhizal Mutualists.</title>
        <authorList>
            <consortium name="DOE Joint Genome Institute"/>
            <consortium name="Mycorrhizal Genomics Consortium"/>
            <person name="Kohler A."/>
            <person name="Kuo A."/>
            <person name="Nagy L.G."/>
            <person name="Floudas D."/>
            <person name="Copeland A."/>
            <person name="Barry K.W."/>
            <person name="Cichocki N."/>
            <person name="Veneault-Fourrey C."/>
            <person name="LaButti K."/>
            <person name="Lindquist E.A."/>
            <person name="Lipzen A."/>
            <person name="Lundell T."/>
            <person name="Morin E."/>
            <person name="Murat C."/>
            <person name="Riley R."/>
            <person name="Ohm R."/>
            <person name="Sun H."/>
            <person name="Tunlid A."/>
            <person name="Henrissat B."/>
            <person name="Grigoriev I.V."/>
            <person name="Hibbett D.S."/>
            <person name="Martin F."/>
        </authorList>
    </citation>
    <scope>NUCLEOTIDE SEQUENCE [LARGE SCALE GENOMIC DNA]</scope>
    <source>
        <strain evidence="3 4">Koide BX008</strain>
    </source>
</reference>
<organism evidence="3 4">
    <name type="scientific">Amanita muscaria (strain Koide BX008)</name>
    <dbReference type="NCBI Taxonomy" id="946122"/>
    <lineage>
        <taxon>Eukaryota</taxon>
        <taxon>Fungi</taxon>
        <taxon>Dikarya</taxon>
        <taxon>Basidiomycota</taxon>
        <taxon>Agaricomycotina</taxon>
        <taxon>Agaricomycetes</taxon>
        <taxon>Agaricomycetidae</taxon>
        <taxon>Agaricales</taxon>
        <taxon>Pluteineae</taxon>
        <taxon>Amanitaceae</taxon>
        <taxon>Amanita</taxon>
    </lineage>
</organism>
<dbReference type="InParanoid" id="A0A0C2S8R7"/>
<keyword evidence="4" id="KW-1185">Reference proteome</keyword>
<dbReference type="EMBL" id="KN818320">
    <property type="protein sequence ID" value="KIL59185.1"/>
    <property type="molecule type" value="Genomic_DNA"/>
</dbReference>
<name>A0A0C2S8R7_AMAMK</name>
<dbReference type="SUPFAM" id="SSF56801">
    <property type="entry name" value="Acetyl-CoA synthetase-like"/>
    <property type="match status" value="1"/>
</dbReference>
<dbReference type="STRING" id="946122.A0A0C2S8R7"/>
<dbReference type="PANTHER" id="PTHR43201">
    <property type="entry name" value="ACYL-COA SYNTHETASE"/>
    <property type="match status" value="1"/>
</dbReference>
<dbReference type="PANTHER" id="PTHR43201:SF8">
    <property type="entry name" value="ACYL-COA SYNTHETASE FAMILY MEMBER 3"/>
    <property type="match status" value="1"/>
</dbReference>
<feature type="domain" description="AMP-dependent synthetase/ligase" evidence="2">
    <location>
        <begin position="31"/>
        <end position="332"/>
    </location>
</feature>
<evidence type="ECO:0000256" key="1">
    <source>
        <dbReference type="ARBA" id="ARBA00006432"/>
    </source>
</evidence>
<dbReference type="AlphaFoldDB" id="A0A0C2S8R7"/>
<dbReference type="HOGENOM" id="CLU_037349_1_0_1"/>
<evidence type="ECO:0000313" key="3">
    <source>
        <dbReference type="EMBL" id="KIL59185.1"/>
    </source>
</evidence>
<dbReference type="InterPro" id="IPR042099">
    <property type="entry name" value="ANL_N_sf"/>
</dbReference>
<gene>
    <name evidence="3" type="ORF">M378DRAFT_85410</name>
</gene>
<proteinExistence type="inferred from homology"/>
<dbReference type="Pfam" id="PF00501">
    <property type="entry name" value="AMP-binding"/>
    <property type="match status" value="1"/>
</dbReference>
<evidence type="ECO:0000259" key="2">
    <source>
        <dbReference type="Pfam" id="PF00501"/>
    </source>
</evidence>
<dbReference type="Gene3D" id="3.40.50.12780">
    <property type="entry name" value="N-terminal domain of ligase-like"/>
    <property type="match status" value="1"/>
</dbReference>
<dbReference type="OrthoDB" id="2944431at2759"/>